<protein>
    <submittedName>
        <fullName evidence="1">Uncharacterized protein</fullName>
    </submittedName>
</protein>
<dbReference type="Proteomes" id="UP001626550">
    <property type="component" value="Unassembled WGS sequence"/>
</dbReference>
<keyword evidence="2" id="KW-1185">Reference proteome</keyword>
<organism evidence="1 2">
    <name type="scientific">Cichlidogyrus casuarinus</name>
    <dbReference type="NCBI Taxonomy" id="1844966"/>
    <lineage>
        <taxon>Eukaryota</taxon>
        <taxon>Metazoa</taxon>
        <taxon>Spiralia</taxon>
        <taxon>Lophotrochozoa</taxon>
        <taxon>Platyhelminthes</taxon>
        <taxon>Monogenea</taxon>
        <taxon>Monopisthocotylea</taxon>
        <taxon>Dactylogyridea</taxon>
        <taxon>Ancyrocephalidae</taxon>
        <taxon>Cichlidogyrus</taxon>
    </lineage>
</organism>
<dbReference type="Pfam" id="PF14945">
    <property type="entry name" value="LLC1"/>
    <property type="match status" value="1"/>
</dbReference>
<dbReference type="PANTHER" id="PTHR31909">
    <property type="entry name" value="CHROMOSOME 20 ORF85 FAMILY MEMBER"/>
    <property type="match status" value="1"/>
</dbReference>
<comment type="caution">
    <text evidence="1">The sequence shown here is derived from an EMBL/GenBank/DDBJ whole genome shotgun (WGS) entry which is preliminary data.</text>
</comment>
<evidence type="ECO:0000313" key="2">
    <source>
        <dbReference type="Proteomes" id="UP001626550"/>
    </source>
</evidence>
<accession>A0ABD2QLJ2</accession>
<dbReference type="PANTHER" id="PTHR31909:SF3">
    <property type="entry name" value="SIMILAR TO PROTEIN C20ORF85 HOMOLOG"/>
    <property type="match status" value="1"/>
</dbReference>
<sequence>MELAGCNYVAKDQIWKDHCRNERESAKLWQKNWSFLAAETRADPETKVVSSLFRAPVTVNRTPKPVPKTTSGLIGWRSSEAACALEKYPEAPHGKGCIVKRLDWPLMGCI</sequence>
<dbReference type="EMBL" id="JBJKFK010000054">
    <property type="protein sequence ID" value="KAL3320403.1"/>
    <property type="molecule type" value="Genomic_DNA"/>
</dbReference>
<dbReference type="InterPro" id="IPR020339">
    <property type="entry name" value="C20orf85-like"/>
</dbReference>
<evidence type="ECO:0000313" key="1">
    <source>
        <dbReference type="EMBL" id="KAL3320403.1"/>
    </source>
</evidence>
<name>A0ABD2QLJ2_9PLAT</name>
<reference evidence="1 2" key="1">
    <citation type="submission" date="2024-11" db="EMBL/GenBank/DDBJ databases">
        <title>Adaptive evolution of stress response genes in parasites aligns with host niche diversity.</title>
        <authorList>
            <person name="Hahn C."/>
            <person name="Resl P."/>
        </authorList>
    </citation>
    <scope>NUCLEOTIDE SEQUENCE [LARGE SCALE GENOMIC DNA]</scope>
    <source>
        <strain evidence="1">EGGRZ-B1_66</strain>
        <tissue evidence="1">Body</tissue>
    </source>
</reference>
<proteinExistence type="predicted"/>
<gene>
    <name evidence="1" type="ORF">Ciccas_000909</name>
</gene>
<dbReference type="AlphaFoldDB" id="A0ABD2QLJ2"/>